<name>A0ABQ8UQL3_9EUKA</name>
<accession>A0ABQ8UQL3</accession>
<evidence type="ECO:0000313" key="3">
    <source>
        <dbReference type="EMBL" id="KAJ4459830.1"/>
    </source>
</evidence>
<evidence type="ECO:0000313" key="4">
    <source>
        <dbReference type="Proteomes" id="UP001141327"/>
    </source>
</evidence>
<sequence length="665" mass="68372">MMLPTSPPAASPLAASPASPPLPALPPSPSPPSTSPLPASPLPIFPPPASPPAASPSMTPALDGGRDPADAPMSPTPTPTSPVDGGLDPDVDDNELDVVTAGSPTPPTTPTSLSSTHPWSEDDILVALSPLQHAGSPPKAPSTPPPGAVVYGGSPPKVLATPPSTSSPPRTPAYNPMYLPKSPFGDGDEPDDDEDDADPSSSHPAALPPPQLSSPLLPCVSPTPGIPTPPHVVGLADLLGLSAAPPTRSSDETPAPAQQGQQHSLPTEGGAQQQEIPLDLSPPESPTAAASAAPRHLPLSPSLPAGGDDATITEVPSITGVPSTPPVIHTLPAFTRTAIGSPPPPGSPRSPRSPVPPLLALSHFQRDGDPTGGISTPVVSSSPSTPVTSTPTPAALTGVISTAYLTPGHIRSPKPPLPPRRTHTTTSPVAAVQTRILDPGEPWASRFALAIPPSPPPLPPPPRPTRQQPDEEQERGPWVIGTGRGVQSDDDEERQQPEPDVDAVEAGRGDAGDALGEEEPDDDGGERGGDVTPGTGAAAGGEEDTGTRMTDEEWLVQRQLLETERRLGLHRRFASAMAASPDRPDEASAADALRSVFLSLELHFFELRNSRLPLPLDCGALLGVTLGFLLLFFFSPAAFFKNRENIAGVGESKPSYPPGLEKENP</sequence>
<feature type="compositionally biased region" description="Pro residues" evidence="1">
    <location>
        <begin position="138"/>
        <end position="147"/>
    </location>
</feature>
<reference evidence="3" key="1">
    <citation type="journal article" date="2022" name="bioRxiv">
        <title>Genomics of Preaxostyla Flagellates Illuminates Evolutionary Transitions and the Path Towards Mitochondrial Loss.</title>
        <authorList>
            <person name="Novak L.V.F."/>
            <person name="Treitli S.C."/>
            <person name="Pyrih J."/>
            <person name="Halakuc P."/>
            <person name="Pipaliya S.V."/>
            <person name="Vacek V."/>
            <person name="Brzon O."/>
            <person name="Soukal P."/>
            <person name="Eme L."/>
            <person name="Dacks J.B."/>
            <person name="Karnkowska A."/>
            <person name="Elias M."/>
            <person name="Hampl V."/>
        </authorList>
    </citation>
    <scope>NUCLEOTIDE SEQUENCE</scope>
    <source>
        <strain evidence="3">RCP-MX</strain>
    </source>
</reference>
<keyword evidence="2" id="KW-1133">Transmembrane helix</keyword>
<feature type="region of interest" description="Disordered" evidence="1">
    <location>
        <begin position="1"/>
        <end position="552"/>
    </location>
</feature>
<keyword evidence="2" id="KW-0812">Transmembrane</keyword>
<feature type="compositionally biased region" description="Acidic residues" evidence="1">
    <location>
        <begin position="515"/>
        <end position="524"/>
    </location>
</feature>
<feature type="compositionally biased region" description="Polar residues" evidence="1">
    <location>
        <begin position="256"/>
        <end position="275"/>
    </location>
</feature>
<feature type="compositionally biased region" description="Pro residues" evidence="1">
    <location>
        <begin position="341"/>
        <end position="357"/>
    </location>
</feature>
<feature type="compositionally biased region" description="Acidic residues" evidence="1">
    <location>
        <begin position="87"/>
        <end position="96"/>
    </location>
</feature>
<evidence type="ECO:0000256" key="2">
    <source>
        <dbReference type="SAM" id="Phobius"/>
    </source>
</evidence>
<organism evidence="3 4">
    <name type="scientific">Paratrimastix pyriformis</name>
    <dbReference type="NCBI Taxonomy" id="342808"/>
    <lineage>
        <taxon>Eukaryota</taxon>
        <taxon>Metamonada</taxon>
        <taxon>Preaxostyla</taxon>
        <taxon>Paratrimastigidae</taxon>
        <taxon>Paratrimastix</taxon>
    </lineage>
</organism>
<keyword evidence="2" id="KW-0472">Membrane</keyword>
<proteinExistence type="predicted"/>
<gene>
    <name evidence="3" type="ORF">PAPYR_4235</name>
</gene>
<feature type="compositionally biased region" description="Acidic residues" evidence="1">
    <location>
        <begin position="488"/>
        <end position="503"/>
    </location>
</feature>
<dbReference type="Proteomes" id="UP001141327">
    <property type="component" value="Unassembled WGS sequence"/>
</dbReference>
<feature type="compositionally biased region" description="Pro residues" evidence="1">
    <location>
        <begin position="18"/>
        <end position="54"/>
    </location>
</feature>
<evidence type="ECO:0000256" key="1">
    <source>
        <dbReference type="SAM" id="MobiDB-lite"/>
    </source>
</evidence>
<comment type="caution">
    <text evidence="3">The sequence shown here is derived from an EMBL/GenBank/DDBJ whole genome shotgun (WGS) entry which is preliminary data.</text>
</comment>
<feature type="compositionally biased region" description="Acidic residues" evidence="1">
    <location>
        <begin position="186"/>
        <end position="198"/>
    </location>
</feature>
<dbReference type="EMBL" id="JAPMOS010000017">
    <property type="protein sequence ID" value="KAJ4459830.1"/>
    <property type="molecule type" value="Genomic_DNA"/>
</dbReference>
<feature type="compositionally biased region" description="Low complexity" evidence="1">
    <location>
        <begin position="286"/>
        <end position="305"/>
    </location>
</feature>
<feature type="compositionally biased region" description="Pro residues" evidence="1">
    <location>
        <begin position="1"/>
        <end position="10"/>
    </location>
</feature>
<feature type="compositionally biased region" description="Pro residues" evidence="1">
    <location>
        <begin position="452"/>
        <end position="464"/>
    </location>
</feature>
<feature type="compositionally biased region" description="Low complexity" evidence="1">
    <location>
        <begin position="375"/>
        <end position="393"/>
    </location>
</feature>
<keyword evidence="4" id="KW-1185">Reference proteome</keyword>
<feature type="transmembrane region" description="Helical" evidence="2">
    <location>
        <begin position="619"/>
        <end position="640"/>
    </location>
</feature>
<feature type="compositionally biased region" description="Low complexity" evidence="1">
    <location>
        <begin position="213"/>
        <end position="223"/>
    </location>
</feature>
<protein>
    <submittedName>
        <fullName evidence="3">Uncharacterized protein</fullName>
    </submittedName>
</protein>